<evidence type="ECO:0000313" key="4">
    <source>
        <dbReference type="EMBL" id="MEE2060972.1"/>
    </source>
</evidence>
<dbReference type="SUPFAM" id="SSF53807">
    <property type="entry name" value="Helical backbone' metal receptor"/>
    <property type="match status" value="1"/>
</dbReference>
<gene>
    <name evidence="4" type="ORF">Q7514_25955</name>
</gene>
<keyword evidence="2" id="KW-0732">Signal</keyword>
<comment type="similarity">
    <text evidence="1">Belongs to the bacterial solute-binding protein 8 family.</text>
</comment>
<feature type="chain" id="PRO_5047141870" evidence="2">
    <location>
        <begin position="28"/>
        <end position="400"/>
    </location>
</feature>
<reference evidence="4 5" key="1">
    <citation type="submission" date="2023-07" db="EMBL/GenBank/DDBJ databases">
        <authorList>
            <person name="Girao M."/>
            <person name="Carvalho M.F."/>
        </authorList>
    </citation>
    <scope>NUCLEOTIDE SEQUENCE [LARGE SCALE GENOMIC DNA]</scope>
    <source>
        <strain evidence="4 5">YIM65754</strain>
    </source>
</reference>
<dbReference type="Pfam" id="PF01497">
    <property type="entry name" value="Peripla_BP_2"/>
    <property type="match status" value="1"/>
</dbReference>
<dbReference type="RefSeq" id="WP_330136144.1">
    <property type="nucleotide sequence ID" value="NZ_JAUTXY010000015.1"/>
</dbReference>
<organism evidence="4 5">
    <name type="scientific">Rhodococcus artemisiae</name>
    <dbReference type="NCBI Taxonomy" id="714159"/>
    <lineage>
        <taxon>Bacteria</taxon>
        <taxon>Bacillati</taxon>
        <taxon>Actinomycetota</taxon>
        <taxon>Actinomycetes</taxon>
        <taxon>Mycobacteriales</taxon>
        <taxon>Nocardiaceae</taxon>
        <taxon>Rhodococcus</taxon>
    </lineage>
</organism>
<feature type="domain" description="Fe/B12 periplasmic-binding" evidence="3">
    <location>
        <begin position="117"/>
        <end position="386"/>
    </location>
</feature>
<evidence type="ECO:0000256" key="1">
    <source>
        <dbReference type="ARBA" id="ARBA00008814"/>
    </source>
</evidence>
<dbReference type="InterPro" id="IPR002491">
    <property type="entry name" value="ABC_transptr_periplasmic_BD"/>
</dbReference>
<feature type="signal peptide" evidence="2">
    <location>
        <begin position="1"/>
        <end position="27"/>
    </location>
</feature>
<dbReference type="PANTHER" id="PTHR30535:SF34">
    <property type="entry name" value="MOLYBDATE-BINDING PROTEIN MOLA"/>
    <property type="match status" value="1"/>
</dbReference>
<sequence length="400" mass="41973">MRARAVPLRFLSAAAVAGLALVGCSTATTDTDTDTAAPDGCITDFDPSVDYFPDKSEVVDAENFSITYENSYQVLTVDEPYSGAEPESYVLVKCGAPAPDLSDDLADAQQISVPVDSLYSGSTTHLPLVTELGVLDVLTGVSNGSYVSDTSVVDRIASGDVAEYAAGGTIDTEAVVVAAPDVVMTGGTDDPAYAQLREAGIGVVANAEWLEASPLGRAEWIKVMAALTGTEVRTAEVYDGIRRDYLEVADKAAGAEPSPVLLGGMSQGTWYMSSGGSYMGRLFSDAGATWPWQDVTGTGSLPLDFEAVVAESSDAPTWLVVNSWTSIGDALADDERYGDLAAVGTGQVWNANKALGPGGGNDFYERGVLRPDLVLSDLVAVLHPELLPDHEFTFYQQLPA</sequence>
<accession>A0ABU7LJ90</accession>
<evidence type="ECO:0000259" key="3">
    <source>
        <dbReference type="PROSITE" id="PS50983"/>
    </source>
</evidence>
<dbReference type="PROSITE" id="PS50983">
    <property type="entry name" value="FE_B12_PBP"/>
    <property type="match status" value="1"/>
</dbReference>
<comment type="caution">
    <text evidence="4">The sequence shown here is derived from an EMBL/GenBank/DDBJ whole genome shotgun (WGS) entry which is preliminary data.</text>
</comment>
<dbReference type="InterPro" id="IPR050902">
    <property type="entry name" value="ABC_Transporter_SBP"/>
</dbReference>
<protein>
    <submittedName>
        <fullName evidence="4">ABC transporter substrate-binding protein</fullName>
    </submittedName>
</protein>
<evidence type="ECO:0000313" key="5">
    <source>
        <dbReference type="Proteomes" id="UP001336020"/>
    </source>
</evidence>
<dbReference type="Proteomes" id="UP001336020">
    <property type="component" value="Unassembled WGS sequence"/>
</dbReference>
<dbReference type="EMBL" id="JAUTXY010000015">
    <property type="protein sequence ID" value="MEE2060972.1"/>
    <property type="molecule type" value="Genomic_DNA"/>
</dbReference>
<dbReference type="PROSITE" id="PS51257">
    <property type="entry name" value="PROKAR_LIPOPROTEIN"/>
    <property type="match status" value="1"/>
</dbReference>
<proteinExistence type="inferred from homology"/>
<evidence type="ECO:0000256" key="2">
    <source>
        <dbReference type="SAM" id="SignalP"/>
    </source>
</evidence>
<dbReference type="Gene3D" id="3.40.50.1980">
    <property type="entry name" value="Nitrogenase molybdenum iron protein domain"/>
    <property type="match status" value="2"/>
</dbReference>
<name>A0ABU7LJ90_9NOCA</name>
<keyword evidence="5" id="KW-1185">Reference proteome</keyword>
<dbReference type="PANTHER" id="PTHR30535">
    <property type="entry name" value="VITAMIN B12-BINDING PROTEIN"/>
    <property type="match status" value="1"/>
</dbReference>